<dbReference type="RefSeq" id="WP_271428504.1">
    <property type="nucleotide sequence ID" value="NZ_JAQIPB010000006.1"/>
</dbReference>
<reference evidence="1" key="1">
    <citation type="submission" date="2023-01" db="EMBL/GenBank/DDBJ databases">
        <title>Xenophilus mangrovi sp. nov., isolated from soil of Mangrove nature reserve.</title>
        <authorList>
            <person name="Xu S."/>
            <person name="Liu Z."/>
            <person name="Xu Y."/>
        </authorList>
    </citation>
    <scope>NUCLEOTIDE SEQUENCE</scope>
    <source>
        <strain evidence="1">YW8</strain>
    </source>
</reference>
<evidence type="ECO:0000313" key="2">
    <source>
        <dbReference type="Proteomes" id="UP001212602"/>
    </source>
</evidence>
<name>A0AAE3SZM1_9BURK</name>
<sequence>MLTIEQKAKILAQAGLGAGPAGDEFGSAAADRAGWEQRVNEAYVAYSAARAARSLREAETARNTEMLRRMAWSSAVL</sequence>
<keyword evidence="2" id="KW-1185">Reference proteome</keyword>
<comment type="caution">
    <text evidence="1">The sequence shown here is derived from an EMBL/GenBank/DDBJ whole genome shotgun (WGS) entry which is preliminary data.</text>
</comment>
<proteinExistence type="predicted"/>
<organism evidence="1 2">
    <name type="scientific">Xenophilus arseniciresistens</name>
    <dbReference type="NCBI Taxonomy" id="1283306"/>
    <lineage>
        <taxon>Bacteria</taxon>
        <taxon>Pseudomonadati</taxon>
        <taxon>Pseudomonadota</taxon>
        <taxon>Betaproteobacteria</taxon>
        <taxon>Burkholderiales</taxon>
        <taxon>Comamonadaceae</taxon>
        <taxon>Xenophilus</taxon>
    </lineage>
</organism>
<protein>
    <submittedName>
        <fullName evidence="1">Uncharacterized protein</fullName>
    </submittedName>
</protein>
<dbReference type="Proteomes" id="UP001212602">
    <property type="component" value="Unassembled WGS sequence"/>
</dbReference>
<gene>
    <name evidence="1" type="ORF">PGB34_12890</name>
</gene>
<evidence type="ECO:0000313" key="1">
    <source>
        <dbReference type="EMBL" id="MDA7417259.1"/>
    </source>
</evidence>
<accession>A0AAE3SZM1</accession>
<dbReference type="AlphaFoldDB" id="A0AAE3SZM1"/>
<dbReference type="EMBL" id="JAQIPB010000006">
    <property type="protein sequence ID" value="MDA7417259.1"/>
    <property type="molecule type" value="Genomic_DNA"/>
</dbReference>